<sequence length="32" mass="3312">AGAVPLQGESRAGNPQVAARTPRWCSAGLPRH</sequence>
<reference evidence="2" key="1">
    <citation type="submission" date="2020-02" db="EMBL/GenBank/DDBJ databases">
        <authorList>
            <person name="Meier V. D."/>
        </authorList>
    </citation>
    <scope>NUCLEOTIDE SEQUENCE</scope>
    <source>
        <strain evidence="2">AVDCRST_MAG60</strain>
    </source>
</reference>
<feature type="non-terminal residue" evidence="2">
    <location>
        <position position="1"/>
    </location>
</feature>
<evidence type="ECO:0000313" key="2">
    <source>
        <dbReference type="EMBL" id="CAA9388607.1"/>
    </source>
</evidence>
<dbReference type="EMBL" id="CADCUN010000149">
    <property type="protein sequence ID" value="CAA9388607.1"/>
    <property type="molecule type" value="Genomic_DNA"/>
</dbReference>
<protein>
    <submittedName>
        <fullName evidence="2">Uncharacterized protein</fullName>
    </submittedName>
</protein>
<organism evidence="2">
    <name type="scientific">uncultured Nocardioides sp</name>
    <dbReference type="NCBI Taxonomy" id="198441"/>
    <lineage>
        <taxon>Bacteria</taxon>
        <taxon>Bacillati</taxon>
        <taxon>Actinomycetota</taxon>
        <taxon>Actinomycetes</taxon>
        <taxon>Propionibacteriales</taxon>
        <taxon>Nocardioidaceae</taxon>
        <taxon>Nocardioides</taxon>
        <taxon>environmental samples</taxon>
    </lineage>
</organism>
<evidence type="ECO:0000256" key="1">
    <source>
        <dbReference type="SAM" id="MobiDB-lite"/>
    </source>
</evidence>
<feature type="region of interest" description="Disordered" evidence="1">
    <location>
        <begin position="1"/>
        <end position="32"/>
    </location>
</feature>
<proteinExistence type="predicted"/>
<feature type="non-terminal residue" evidence="2">
    <location>
        <position position="32"/>
    </location>
</feature>
<accession>A0A6J4NHY8</accession>
<name>A0A6J4NHY8_9ACTN</name>
<dbReference type="AlphaFoldDB" id="A0A6J4NHY8"/>
<gene>
    <name evidence="2" type="ORF">AVDCRST_MAG60-1381</name>
</gene>